<evidence type="ECO:0000313" key="2">
    <source>
        <dbReference type="EMBL" id="MFB9474548.1"/>
    </source>
</evidence>
<dbReference type="RefSeq" id="WP_345392572.1">
    <property type="nucleotide sequence ID" value="NZ_BAAAXS010000001.1"/>
</dbReference>
<reference evidence="2 3" key="1">
    <citation type="submission" date="2024-09" db="EMBL/GenBank/DDBJ databases">
        <authorList>
            <person name="Sun Q."/>
            <person name="Mori K."/>
        </authorList>
    </citation>
    <scope>NUCLEOTIDE SEQUENCE [LARGE SCALE GENOMIC DNA]</scope>
    <source>
        <strain evidence="2 3">JCM 3324</strain>
    </source>
</reference>
<dbReference type="EMBL" id="JBHMCF010000038">
    <property type="protein sequence ID" value="MFB9474548.1"/>
    <property type="molecule type" value="Genomic_DNA"/>
</dbReference>
<name>A0ABV5NW74_9ACTN</name>
<sequence length="285" mass="30696">MQVASTFEEALGRAHARGDWSACSELLRTAAFALPIGDEAARGETPAVWPTFTADGRTWLAVFTSPESMGEVASHFRVVTLPELAARWPNPHWGLAVNPGRPVCFILEPGTVARLAAPTLREVVAAAPDAGVPIVQKLLRPFDVLELLSTGEPRVSGYCHLATDVAHLTRPAALAEALARDEALTRDGTVNILRWPAVGLSLYRTPYGGTDEQSMRAVAGWVVEEPPFVGMGLAPSADEIVREYKIDGILLPYGAEILELGADGVERLRAQFDADRGKWLVEEPG</sequence>
<keyword evidence="3" id="KW-1185">Reference proteome</keyword>
<dbReference type="Proteomes" id="UP001589568">
    <property type="component" value="Unassembled WGS sequence"/>
</dbReference>
<dbReference type="Pfam" id="PF07179">
    <property type="entry name" value="SseB"/>
    <property type="match status" value="1"/>
</dbReference>
<proteinExistence type="predicted"/>
<gene>
    <name evidence="2" type="ORF">ACFFR3_34065</name>
</gene>
<accession>A0ABV5NW74</accession>
<evidence type="ECO:0000313" key="3">
    <source>
        <dbReference type="Proteomes" id="UP001589568"/>
    </source>
</evidence>
<evidence type="ECO:0000259" key="1">
    <source>
        <dbReference type="Pfam" id="PF07179"/>
    </source>
</evidence>
<organism evidence="2 3">
    <name type="scientific">Nonomuraea salmonea</name>
    <dbReference type="NCBI Taxonomy" id="46181"/>
    <lineage>
        <taxon>Bacteria</taxon>
        <taxon>Bacillati</taxon>
        <taxon>Actinomycetota</taxon>
        <taxon>Actinomycetes</taxon>
        <taxon>Streptosporangiales</taxon>
        <taxon>Streptosporangiaceae</taxon>
        <taxon>Nonomuraea</taxon>
    </lineage>
</organism>
<protein>
    <submittedName>
        <fullName evidence="2">SseB family protein</fullName>
    </submittedName>
</protein>
<feature type="domain" description="SseB protein N-terminal" evidence="1">
    <location>
        <begin position="9"/>
        <end position="113"/>
    </location>
</feature>
<dbReference type="InterPro" id="IPR009839">
    <property type="entry name" value="SseB_N"/>
</dbReference>
<comment type="caution">
    <text evidence="2">The sequence shown here is derived from an EMBL/GenBank/DDBJ whole genome shotgun (WGS) entry which is preliminary data.</text>
</comment>